<dbReference type="Pfam" id="PF22960">
    <property type="entry name" value="WHD_UBR1"/>
    <property type="match status" value="1"/>
</dbReference>
<evidence type="ECO:0000256" key="2">
    <source>
        <dbReference type="SAM" id="MobiDB-lite"/>
    </source>
</evidence>
<comment type="catalytic activity">
    <reaction evidence="1">
        <text>S-ubiquitinyl-[E2 ubiquitin-conjugating enzyme]-L-cysteine + [acceptor protein]-L-lysine = [E2 ubiquitin-conjugating enzyme]-L-cysteine + N(6)-ubiquitinyl-[acceptor protein]-L-lysine.</text>
        <dbReference type="EC" id="2.3.2.27"/>
    </reaction>
</comment>
<dbReference type="PANTHER" id="PTHR21497">
    <property type="entry name" value="UBIQUITIN LIGASE E3 ALPHA-RELATED"/>
    <property type="match status" value="1"/>
</dbReference>
<gene>
    <name evidence="4" type="ORF">UCDDA912_g04696</name>
</gene>
<dbReference type="InterPro" id="IPR039164">
    <property type="entry name" value="UBR1-like"/>
</dbReference>
<comment type="pathway">
    <text evidence="1">Protein modification; protein ubiquitination.</text>
</comment>
<dbReference type="EC" id="2.3.2.27" evidence="1"/>
<evidence type="ECO:0000313" key="4">
    <source>
        <dbReference type="EMBL" id="KKY35338.1"/>
    </source>
</evidence>
<accession>A0A0G2HK00</accession>
<dbReference type="Proteomes" id="UP000034680">
    <property type="component" value="Unassembled WGS sequence"/>
</dbReference>
<dbReference type="InterPro" id="IPR055194">
    <property type="entry name" value="UBR1-like_WH"/>
</dbReference>
<dbReference type="GO" id="GO:0008270">
    <property type="term" value="F:zinc ion binding"/>
    <property type="evidence" value="ECO:0007669"/>
    <property type="project" value="UniProtKB-UniRule"/>
</dbReference>
<feature type="domain" description="E3 ubiquitin-protein ligase UBR1-like winged-helix" evidence="3">
    <location>
        <begin position="233"/>
        <end position="305"/>
    </location>
</feature>
<dbReference type="OrthoDB" id="2587563at2759"/>
<dbReference type="AlphaFoldDB" id="A0A0G2HK00"/>
<feature type="compositionally biased region" description="Basic and acidic residues" evidence="2">
    <location>
        <begin position="465"/>
        <end position="545"/>
    </location>
</feature>
<dbReference type="GO" id="GO:0005737">
    <property type="term" value="C:cytoplasm"/>
    <property type="evidence" value="ECO:0007669"/>
    <property type="project" value="TreeGrafter"/>
</dbReference>
<dbReference type="PANTHER" id="PTHR21497:SF40">
    <property type="match status" value="1"/>
</dbReference>
<feature type="compositionally biased region" description="Polar residues" evidence="2">
    <location>
        <begin position="635"/>
        <end position="660"/>
    </location>
</feature>
<dbReference type="STRING" id="1214573.A0A0G2HK00"/>
<evidence type="ECO:0000259" key="3">
    <source>
        <dbReference type="Pfam" id="PF22960"/>
    </source>
</evidence>
<evidence type="ECO:0000313" key="5">
    <source>
        <dbReference type="Proteomes" id="UP000034680"/>
    </source>
</evidence>
<organism evidence="4 5">
    <name type="scientific">Diaporthe ampelina</name>
    <dbReference type="NCBI Taxonomy" id="1214573"/>
    <lineage>
        <taxon>Eukaryota</taxon>
        <taxon>Fungi</taxon>
        <taxon>Dikarya</taxon>
        <taxon>Ascomycota</taxon>
        <taxon>Pezizomycotina</taxon>
        <taxon>Sordariomycetes</taxon>
        <taxon>Sordariomycetidae</taxon>
        <taxon>Diaporthales</taxon>
        <taxon>Diaporthaceae</taxon>
        <taxon>Diaporthe</taxon>
    </lineage>
</organism>
<dbReference type="GO" id="GO:0071596">
    <property type="term" value="P:ubiquitin-dependent protein catabolic process via the N-end rule pathway"/>
    <property type="evidence" value="ECO:0007669"/>
    <property type="project" value="UniProtKB-UniRule"/>
</dbReference>
<dbReference type="SUPFAM" id="SSF46785">
    <property type="entry name" value="Winged helix' DNA-binding domain"/>
    <property type="match status" value="1"/>
</dbReference>
<dbReference type="InterPro" id="IPR042065">
    <property type="entry name" value="E3_ELL-like"/>
</dbReference>
<dbReference type="UniPathway" id="UPA00143"/>
<feature type="region of interest" description="Disordered" evidence="2">
    <location>
        <begin position="351"/>
        <end position="690"/>
    </location>
</feature>
<name>A0A0G2HK00_9PEZI</name>
<keyword evidence="5" id="KW-1185">Reference proteome</keyword>
<comment type="caution">
    <text evidence="4">The sequence shown here is derived from an EMBL/GenBank/DDBJ whole genome shotgun (WGS) entry which is preliminary data.</text>
</comment>
<dbReference type="GO" id="GO:0016567">
    <property type="term" value="P:protein ubiquitination"/>
    <property type="evidence" value="ECO:0007669"/>
    <property type="project" value="UniProtKB-UniRule"/>
</dbReference>
<proteinExistence type="inferred from homology"/>
<dbReference type="Gene3D" id="1.10.10.2670">
    <property type="entry name" value="E3 ubiquitin-protein ligase"/>
    <property type="match status" value="1"/>
</dbReference>
<comment type="similarity">
    <text evidence="1">Belongs to the E3 ubiquitin-protein ligase UBR1-like family.</text>
</comment>
<comment type="function">
    <text evidence="1">Ubiquitin ligase protein which is a component of the N-end rule pathway. Recognizes and binds to proteins bearing specific N-terminal residues that are destabilizing according to the N-end rule, leading to their ubiquitination and subsequent degradation.</text>
</comment>
<feature type="compositionally biased region" description="Basic and acidic residues" evidence="2">
    <location>
        <begin position="661"/>
        <end position="681"/>
    </location>
</feature>
<dbReference type="EMBL" id="LCUC01000165">
    <property type="protein sequence ID" value="KKY35338.1"/>
    <property type="molecule type" value="Genomic_DNA"/>
</dbReference>
<dbReference type="GO" id="GO:0061630">
    <property type="term" value="F:ubiquitin protein ligase activity"/>
    <property type="evidence" value="ECO:0007669"/>
    <property type="project" value="UniProtKB-UniRule"/>
</dbReference>
<sequence>MVLSVPDTGLHLESSAKSADTLPLQAFALTLNDNVIEDLIQRVQNGGDVKLSLGNVPSLLCGKEAVHKIPRAAEIPNLDLYLTDPSDSTQAAERLPHPTMSLFMRPELRKYPKLAAGRVVVKEKATPANPSATARSPHTDLPDDIAQLKKSMAQAKNDKLENGTKIVNTPISGVKRGAKSSKAKLLPSAKGSTFTTTISRSGAASPALSGTGSPSLGATLSADELAKERAKELRSPIVHELAVREMTFEELQSRWPNDDNEFKPALDKVADFDSSRQKYALKKMYWKELDVFRYGYDSDEERQKAIDNAIRMYDRMRVGTTEPVWQKLLPKEERGKGKCLSKLQATIAKSAATAQAKTPQIKVHDAEDSSGSRNGDGNMSGIDRKTKKAGSPLPRSSSQTRQPAKKIESKLLSQRKAPTPKVSPTKAGAKTAKAKGGRILSKEIISDSDSSSEDAPMSKNMTKSKAMDMEREKAKERERERERERAEREKERERAERAEKAERDKERERERERVEREKEREREREREREKEKARQAEKARQKEATAIKPKPKPKPAVSKEIIKPQVVARPVVQKRSREEPDDDSSSSSGTPLSKRVNREIKSPVARQSKLASKRPPSDSSSQSSSRSNGNAGNSLPSKYKNTSPIKSSPLASSPPTNASDFEQHTSTDESRHGRQRDRSQDRSVTVANGNINVKKRKAQGERDTIDVAMADKKRQRVSTEVLDKARTFKMHYVVYQQLHRELSGASSFDGKKYERLMAMHERLEHLKSSIYSQVPQDV</sequence>
<reference evidence="4 5" key="1">
    <citation type="submission" date="2015-05" db="EMBL/GenBank/DDBJ databases">
        <title>Distinctive expansion of gene families associated with plant cell wall degradation and secondary metabolism in the genomes of grapevine trunk pathogens.</title>
        <authorList>
            <person name="Lawrence D.P."/>
            <person name="Travadon R."/>
            <person name="Rolshausen P.E."/>
            <person name="Baumgartner K."/>
        </authorList>
    </citation>
    <scope>NUCLEOTIDE SEQUENCE [LARGE SCALE GENOMIC DNA]</scope>
    <source>
        <strain evidence="4">DA912</strain>
    </source>
</reference>
<keyword evidence="1" id="KW-0808">Transferase</keyword>
<keyword evidence="1" id="KW-0863">Zinc-finger</keyword>
<evidence type="ECO:0000256" key="1">
    <source>
        <dbReference type="RuleBase" id="RU366018"/>
    </source>
</evidence>
<reference evidence="4 5" key="2">
    <citation type="submission" date="2015-05" db="EMBL/GenBank/DDBJ databases">
        <authorList>
            <person name="Morales-Cruz A."/>
            <person name="Amrine K.C."/>
            <person name="Cantu D."/>
        </authorList>
    </citation>
    <scope>NUCLEOTIDE SEQUENCE [LARGE SCALE GENOMIC DNA]</scope>
    <source>
        <strain evidence="4">DA912</strain>
    </source>
</reference>
<feature type="compositionally biased region" description="Low complexity" evidence="2">
    <location>
        <begin position="613"/>
        <end position="634"/>
    </location>
</feature>
<dbReference type="InterPro" id="IPR036390">
    <property type="entry name" value="WH_DNA-bd_sf"/>
</dbReference>
<keyword evidence="1" id="KW-0479">Metal-binding</keyword>
<dbReference type="GO" id="GO:0000151">
    <property type="term" value="C:ubiquitin ligase complex"/>
    <property type="evidence" value="ECO:0007669"/>
    <property type="project" value="TreeGrafter"/>
</dbReference>
<keyword evidence="1" id="KW-0833">Ubl conjugation pathway</keyword>
<keyword evidence="1" id="KW-0862">Zinc</keyword>
<protein>
    <recommendedName>
        <fullName evidence="1">E3 ubiquitin-protein ligase</fullName>
        <ecNumber evidence="1">2.3.2.27</ecNumber>
    </recommendedName>
</protein>